<dbReference type="Proteomes" id="UP001198190">
    <property type="component" value="Unassembled WGS sequence"/>
</dbReference>
<evidence type="ECO:0000313" key="4">
    <source>
        <dbReference type="Proteomes" id="UP001198190"/>
    </source>
</evidence>
<gene>
    <name evidence="3" type="ORF">LIY65_11205</name>
</gene>
<accession>A0AAW4U8Z9</accession>
<dbReference type="Gene3D" id="3.40.50.850">
    <property type="entry name" value="Isochorismatase-like"/>
    <property type="match status" value="1"/>
</dbReference>
<comment type="caution">
    <text evidence="3">The sequence shown here is derived from an EMBL/GenBank/DDBJ whole genome shotgun (WGS) entry which is preliminary data.</text>
</comment>
<reference evidence="3" key="1">
    <citation type="submission" date="2021-10" db="EMBL/GenBank/DDBJ databases">
        <title>Collection of gut derived symbiotic bacterial strains cultured from healthy donors.</title>
        <authorList>
            <person name="Lin H."/>
            <person name="Littmann E."/>
            <person name="Claire K."/>
            <person name="Pamer E."/>
        </authorList>
    </citation>
    <scope>NUCLEOTIDE SEQUENCE</scope>
    <source>
        <strain evidence="3">MSK.7.16</strain>
    </source>
</reference>
<comment type="similarity">
    <text evidence="1">Belongs to the isochorismatase family.</text>
</comment>
<dbReference type="AlphaFoldDB" id="A0AAW4U8Z9"/>
<evidence type="ECO:0008006" key="5">
    <source>
        <dbReference type="Google" id="ProtNLM"/>
    </source>
</evidence>
<organism evidence="3 4">
    <name type="scientific">Megamonas funiformis</name>
    <dbReference type="NCBI Taxonomy" id="437897"/>
    <lineage>
        <taxon>Bacteria</taxon>
        <taxon>Bacillati</taxon>
        <taxon>Bacillota</taxon>
        <taxon>Negativicutes</taxon>
        <taxon>Selenomonadales</taxon>
        <taxon>Selenomonadaceae</taxon>
        <taxon>Megamonas</taxon>
    </lineage>
</organism>
<keyword evidence="2" id="KW-0378">Hydrolase</keyword>
<dbReference type="PANTHER" id="PTHR11080">
    <property type="entry name" value="PYRAZINAMIDASE/NICOTINAMIDASE"/>
    <property type="match status" value="1"/>
</dbReference>
<protein>
    <recommendedName>
        <fullName evidence="5">Nicotinamidase/pyrazinamidase</fullName>
    </recommendedName>
</protein>
<name>A0AAW4U8Z9_9FIRM</name>
<dbReference type="InterPro" id="IPR036380">
    <property type="entry name" value="Isochorismatase-like_sf"/>
</dbReference>
<dbReference type="EMBL" id="JAJCGD010000044">
    <property type="protein sequence ID" value="MCB6829254.1"/>
    <property type="molecule type" value="Genomic_DNA"/>
</dbReference>
<dbReference type="SUPFAM" id="SSF52499">
    <property type="entry name" value="Isochorismatase-like hydrolases"/>
    <property type="match status" value="1"/>
</dbReference>
<dbReference type="GO" id="GO:0016787">
    <property type="term" value="F:hydrolase activity"/>
    <property type="evidence" value="ECO:0007669"/>
    <property type="project" value="UniProtKB-KW"/>
</dbReference>
<dbReference type="PANTHER" id="PTHR11080:SF2">
    <property type="entry name" value="LD05707P"/>
    <property type="match status" value="1"/>
</dbReference>
<evidence type="ECO:0000256" key="1">
    <source>
        <dbReference type="ARBA" id="ARBA00006336"/>
    </source>
</evidence>
<dbReference type="InterPro" id="IPR052347">
    <property type="entry name" value="Isochorismatase_Nicotinamidase"/>
</dbReference>
<sequence length="304" mass="34888">MIFLSVPFYHIFDKDSVGQLINPLPLNQILKWAGQITTAQTEENKPKILFLGIDIQTDFMDNGALGVAGAKQDVIRLSQFLYKHMDKLSKIIVSLDTHEVKQIFHPCWWVDIEGNHPTPYTIIKASDLTEGKWRATVDPALSKNYVRHLEKADKQLCIWPYHCINGTVGATLESQFNNIIHFISLAQNIPLTKINKGQYPLSEMYGIIKPEYSMHDDTNTDLLTEIASFDKIIIAGEAKSHCVLESVRQICEYYFDKLEITRKIYVLTDCMSDIQGFEQYSETRYNILANKYKINLVKSTDNFL</sequence>
<proteinExistence type="inferred from homology"/>
<evidence type="ECO:0000256" key="2">
    <source>
        <dbReference type="ARBA" id="ARBA00022801"/>
    </source>
</evidence>
<evidence type="ECO:0000313" key="3">
    <source>
        <dbReference type="EMBL" id="MCB6829254.1"/>
    </source>
</evidence>
<dbReference type="RefSeq" id="WP_227153306.1">
    <property type="nucleotide sequence ID" value="NZ_JAGZOV010000023.1"/>
</dbReference>